<dbReference type="InterPro" id="IPR051619">
    <property type="entry name" value="TypeII_TA_RNase_PINc/VapC"/>
</dbReference>
<dbReference type="InterPro" id="IPR044153">
    <property type="entry name" value="PIN_Pae0151-like"/>
</dbReference>
<dbReference type="SUPFAM" id="SSF88723">
    <property type="entry name" value="PIN domain-like"/>
    <property type="match status" value="1"/>
</dbReference>
<dbReference type="Gene3D" id="1.10.150.130">
    <property type="match status" value="1"/>
</dbReference>
<feature type="compositionally biased region" description="Basic residues" evidence="4">
    <location>
        <begin position="503"/>
        <end position="515"/>
    </location>
</feature>
<reference evidence="6 7" key="1">
    <citation type="submission" date="2023-07" db="EMBL/GenBank/DDBJ databases">
        <title>Sorghum-associated microbial communities from plants grown in Nebraska, USA.</title>
        <authorList>
            <person name="Schachtman D."/>
        </authorList>
    </citation>
    <scope>NUCLEOTIDE SEQUENCE [LARGE SCALE GENOMIC DNA]</scope>
    <source>
        <strain evidence="6 7">DS1730</strain>
    </source>
</reference>
<name>A0ABU1ME70_9HYPH</name>
<keyword evidence="7" id="KW-1185">Reference proteome</keyword>
<evidence type="ECO:0000256" key="1">
    <source>
        <dbReference type="ARBA" id="ARBA00022842"/>
    </source>
</evidence>
<sequence length="515" mass="56942">MAFIVDASVAGVWLLPDEDHPFAIEMMSQLADKDAIAPELLQDEIRSILLSAEKRGRIAEDMVYTALTRFRALPLRLVTRSEDSEVIRVARRYQLSAYDAAYLALTLTEGLPLATLDRKLAGAARAEGAVVLAHSPMVTNRLQRQTLSRAATFDTIAAVLPMNRRDMLAHILTDEDVETLRHLFNKGMSENTLRALTSDLAYLEAWSLAATGSLLAWPASEALLLKFVAHHLWRPQQREIEPDHGMPADVEEELRQRGFLRVSGPHAPATVRRRLANWSTLTRWRGLEGSFSSPPVKSAIRFAARAINRPRARKRAITADILGKLLATCSSEDLTALRDRAILMVAFASGGRRRSEIAGLRTEQLIKQTPVTAEDGAPLSSLVIHLGRTKTSGIEQNDVVYLTGRPVDALTRGLEAAKIDKGSVFRKIDRWGNVSAHPLEPGAINALVKQRAKMAGLAPEEFSAHGLRSGYLTEAANRGIPLREAMEQSRHRSVQQASDYYKNAKRRSGRASRLL</sequence>
<dbReference type="Pfam" id="PF01850">
    <property type="entry name" value="PIN"/>
    <property type="match status" value="1"/>
</dbReference>
<evidence type="ECO:0000313" key="6">
    <source>
        <dbReference type="EMBL" id="MDR6434332.1"/>
    </source>
</evidence>
<dbReference type="EMBL" id="JAVDQT010000010">
    <property type="protein sequence ID" value="MDR6434332.1"/>
    <property type="molecule type" value="Genomic_DNA"/>
</dbReference>
<dbReference type="SUPFAM" id="SSF56349">
    <property type="entry name" value="DNA breaking-rejoining enzymes"/>
    <property type="match status" value="1"/>
</dbReference>
<dbReference type="InterPro" id="IPR013762">
    <property type="entry name" value="Integrase-like_cat_sf"/>
</dbReference>
<feature type="region of interest" description="Disordered" evidence="4">
    <location>
        <begin position="486"/>
        <end position="515"/>
    </location>
</feature>
<proteinExistence type="predicted"/>
<evidence type="ECO:0000256" key="3">
    <source>
        <dbReference type="ARBA" id="ARBA00023172"/>
    </source>
</evidence>
<feature type="domain" description="Tyr recombinase" evidence="5">
    <location>
        <begin position="312"/>
        <end position="515"/>
    </location>
</feature>
<keyword evidence="1" id="KW-0460">Magnesium</keyword>
<dbReference type="InterPro" id="IPR010998">
    <property type="entry name" value="Integrase_recombinase_N"/>
</dbReference>
<evidence type="ECO:0000256" key="2">
    <source>
        <dbReference type="ARBA" id="ARBA00023125"/>
    </source>
</evidence>
<keyword evidence="3" id="KW-0233">DNA recombination</keyword>
<dbReference type="SUPFAM" id="SSF47823">
    <property type="entry name" value="lambda integrase-like, N-terminal domain"/>
    <property type="match status" value="1"/>
</dbReference>
<dbReference type="Gene3D" id="3.40.50.1010">
    <property type="entry name" value="5'-nuclease"/>
    <property type="match status" value="1"/>
</dbReference>
<dbReference type="PANTHER" id="PTHR35901">
    <property type="entry name" value="RIBONUCLEASE VAPC3"/>
    <property type="match status" value="1"/>
</dbReference>
<comment type="caution">
    <text evidence="6">The sequence shown here is derived from an EMBL/GenBank/DDBJ whole genome shotgun (WGS) entry which is preliminary data.</text>
</comment>
<dbReference type="Proteomes" id="UP001184614">
    <property type="component" value="Unassembled WGS sequence"/>
</dbReference>
<gene>
    <name evidence="6" type="ORF">J2782_004083</name>
</gene>
<evidence type="ECO:0000259" key="5">
    <source>
        <dbReference type="PROSITE" id="PS51898"/>
    </source>
</evidence>
<keyword evidence="2" id="KW-0238">DNA-binding</keyword>
<dbReference type="InterPro" id="IPR002104">
    <property type="entry name" value="Integrase_catalytic"/>
</dbReference>
<dbReference type="Pfam" id="PF00589">
    <property type="entry name" value="Phage_integrase"/>
    <property type="match status" value="1"/>
</dbReference>
<dbReference type="InterPro" id="IPR002716">
    <property type="entry name" value="PIN_dom"/>
</dbReference>
<organism evidence="6 7">
    <name type="scientific">Brucella pseudogrignonensis</name>
    <dbReference type="NCBI Taxonomy" id="419475"/>
    <lineage>
        <taxon>Bacteria</taxon>
        <taxon>Pseudomonadati</taxon>
        <taxon>Pseudomonadota</taxon>
        <taxon>Alphaproteobacteria</taxon>
        <taxon>Hyphomicrobiales</taxon>
        <taxon>Brucellaceae</taxon>
        <taxon>Brucella/Ochrobactrum group</taxon>
        <taxon>Brucella</taxon>
    </lineage>
</organism>
<dbReference type="PANTHER" id="PTHR35901:SF1">
    <property type="entry name" value="EXONUCLEASE VAPC9"/>
    <property type="match status" value="1"/>
</dbReference>
<dbReference type="InterPro" id="IPR029060">
    <property type="entry name" value="PIN-like_dom_sf"/>
</dbReference>
<dbReference type="InterPro" id="IPR011010">
    <property type="entry name" value="DNA_brk_join_enz"/>
</dbReference>
<dbReference type="PROSITE" id="PS51898">
    <property type="entry name" value="TYR_RECOMBINASE"/>
    <property type="match status" value="1"/>
</dbReference>
<accession>A0ABU1ME70</accession>
<protein>
    <submittedName>
        <fullName evidence="6">Nucleic acid-binding protein/site-specific recombinase XerD</fullName>
    </submittedName>
</protein>
<dbReference type="Gene3D" id="1.10.443.10">
    <property type="entry name" value="Intergrase catalytic core"/>
    <property type="match status" value="1"/>
</dbReference>
<evidence type="ECO:0000256" key="4">
    <source>
        <dbReference type="SAM" id="MobiDB-lite"/>
    </source>
</evidence>
<dbReference type="CDD" id="cd09873">
    <property type="entry name" value="PIN_Pae0151-like"/>
    <property type="match status" value="1"/>
</dbReference>
<evidence type="ECO:0000313" key="7">
    <source>
        <dbReference type="Proteomes" id="UP001184614"/>
    </source>
</evidence>